<organism evidence="1 2">
    <name type="scientific">Flavobacterium enshiense DK69</name>
    <dbReference type="NCBI Taxonomy" id="1107311"/>
    <lineage>
        <taxon>Bacteria</taxon>
        <taxon>Pseudomonadati</taxon>
        <taxon>Bacteroidota</taxon>
        <taxon>Flavobacteriia</taxon>
        <taxon>Flavobacteriales</taxon>
        <taxon>Flavobacteriaceae</taxon>
        <taxon>Flavobacterium</taxon>
    </lineage>
</organism>
<dbReference type="EMBL" id="JRLZ01000005">
    <property type="protein sequence ID" value="KGO96109.1"/>
    <property type="molecule type" value="Genomic_DNA"/>
</dbReference>
<dbReference type="AlphaFoldDB" id="A0A0A2MUT8"/>
<reference evidence="1 2" key="2">
    <citation type="journal article" date="2015" name="Stand. Genomic Sci.">
        <title>High quality draft genomic sequence of Flavobacterium enshiense DK69(T) and comparison among Flavobacterium genomes.</title>
        <authorList>
            <person name="Zeng Z."/>
            <person name="Chen C."/>
            <person name="Du H."/>
            <person name="Wang G."/>
            <person name="Li M."/>
        </authorList>
    </citation>
    <scope>NUCLEOTIDE SEQUENCE [LARGE SCALE GENOMIC DNA]</scope>
    <source>
        <strain evidence="1 2">DK69</strain>
    </source>
</reference>
<dbReference type="InterPro" id="IPR029069">
    <property type="entry name" value="HotDog_dom_sf"/>
</dbReference>
<accession>A0A0A2MUT8</accession>
<dbReference type="Gene3D" id="3.10.129.10">
    <property type="entry name" value="Hotdog Thioesterase"/>
    <property type="match status" value="1"/>
</dbReference>
<dbReference type="SUPFAM" id="SSF54637">
    <property type="entry name" value="Thioesterase/thiol ester dehydrase-isomerase"/>
    <property type="match status" value="1"/>
</dbReference>
<proteinExistence type="predicted"/>
<dbReference type="STRING" id="1107311.Q767_07555"/>
<dbReference type="Pfam" id="PF22817">
    <property type="entry name" value="ApeP-like"/>
    <property type="match status" value="1"/>
</dbReference>
<name>A0A0A2MUT8_9FLAO</name>
<dbReference type="PATRIC" id="fig|1107311.5.peg.2709"/>
<sequence length="146" mass="16103">MLMENVLPINDKVFVGNLIPQKFPFVMVDKLLSFSENEVIAGLTVTEDNIFVSGDLFQESGVIEHMAQSVALYTGYQFYLKNEQAPTGYIGSIKSIEITTLPKLGDTLVTTVNVLHEFMGVTLVDIVTKVNDNEIARGQMKTVLAS</sequence>
<dbReference type="Proteomes" id="UP000030149">
    <property type="component" value="Unassembled WGS sequence"/>
</dbReference>
<evidence type="ECO:0000313" key="1">
    <source>
        <dbReference type="EMBL" id="KGO96109.1"/>
    </source>
</evidence>
<dbReference type="InterPro" id="IPR016776">
    <property type="entry name" value="ApeP-like_dehydratase"/>
</dbReference>
<evidence type="ECO:0000313" key="2">
    <source>
        <dbReference type="Proteomes" id="UP000030149"/>
    </source>
</evidence>
<protein>
    <submittedName>
        <fullName evidence="1">FabZ</fullName>
    </submittedName>
</protein>
<gene>
    <name evidence="1" type="ORF">Q767_07555</name>
</gene>
<comment type="caution">
    <text evidence="1">The sequence shown here is derived from an EMBL/GenBank/DDBJ whole genome shotgun (WGS) entry which is preliminary data.</text>
</comment>
<reference evidence="2" key="1">
    <citation type="submission" date="2013-09" db="EMBL/GenBank/DDBJ databases">
        <authorList>
            <person name="Zeng Z."/>
            <person name="Chen C."/>
        </authorList>
    </citation>
    <scope>NUCLEOTIDE SEQUENCE [LARGE SCALE GENOMIC DNA]</scope>
    <source>
        <strain evidence="2">DK69</strain>
    </source>
</reference>
<dbReference type="eggNOG" id="COG0764">
    <property type="taxonomic scope" value="Bacteria"/>
</dbReference>
<keyword evidence="2" id="KW-1185">Reference proteome</keyword>